<keyword evidence="8" id="KW-0325">Glycoprotein</keyword>
<dbReference type="AlphaFoldDB" id="A0A2C5X3R7"/>
<keyword evidence="4" id="KW-0645">Protease</keyword>
<comment type="similarity">
    <text evidence="2">Belongs to the peptidase A1 family.</text>
</comment>
<dbReference type="FunFam" id="2.40.70.10:FF:000060">
    <property type="entry name" value="Aspartic-type endopeptidase ctsD"/>
    <property type="match status" value="1"/>
</dbReference>
<organism evidence="15 16">
    <name type="scientific">Ceratocystis fimbriata CBS 114723</name>
    <dbReference type="NCBI Taxonomy" id="1035309"/>
    <lineage>
        <taxon>Eukaryota</taxon>
        <taxon>Fungi</taxon>
        <taxon>Dikarya</taxon>
        <taxon>Ascomycota</taxon>
        <taxon>Pezizomycotina</taxon>
        <taxon>Sordariomycetes</taxon>
        <taxon>Hypocreomycetidae</taxon>
        <taxon>Microascales</taxon>
        <taxon>Ceratocystidaceae</taxon>
        <taxon>Ceratocystis</taxon>
    </lineage>
</organism>
<keyword evidence="5" id="KW-0064">Aspartyl protease</keyword>
<dbReference type="PANTHER" id="PTHR47966:SF75">
    <property type="entry name" value="ENDOPEPTIDASE (CTSD), PUTATIVE (AFU_ORTHOLOGUE AFUA_4G07040)-RELATED"/>
    <property type="match status" value="1"/>
</dbReference>
<dbReference type="InterPro" id="IPR033121">
    <property type="entry name" value="PEPTIDASE_A1"/>
</dbReference>
<dbReference type="GO" id="GO:0006508">
    <property type="term" value="P:proteolysis"/>
    <property type="evidence" value="ECO:0007669"/>
    <property type="project" value="UniProtKB-KW"/>
</dbReference>
<feature type="region of interest" description="Disordered" evidence="12">
    <location>
        <begin position="418"/>
        <end position="453"/>
    </location>
</feature>
<evidence type="ECO:0000256" key="11">
    <source>
        <dbReference type="PIRSR" id="PIRSR601461-2"/>
    </source>
</evidence>
<keyword evidence="16" id="KW-1185">Reference proteome</keyword>
<dbReference type="PANTHER" id="PTHR47966">
    <property type="entry name" value="BETA-SITE APP-CLEAVING ENZYME, ISOFORM A-RELATED"/>
    <property type="match status" value="1"/>
</dbReference>
<evidence type="ECO:0000256" key="8">
    <source>
        <dbReference type="ARBA" id="ARBA00023180"/>
    </source>
</evidence>
<keyword evidence="11" id="KW-1015">Disulfide bond</keyword>
<dbReference type="GO" id="GO:0005886">
    <property type="term" value="C:plasma membrane"/>
    <property type="evidence" value="ECO:0007669"/>
    <property type="project" value="UniProtKB-SubCell"/>
</dbReference>
<feature type="active site" evidence="10">
    <location>
        <position position="311"/>
    </location>
</feature>
<evidence type="ECO:0000313" key="15">
    <source>
        <dbReference type="EMBL" id="PHH55689.1"/>
    </source>
</evidence>
<evidence type="ECO:0000256" key="12">
    <source>
        <dbReference type="SAM" id="MobiDB-lite"/>
    </source>
</evidence>
<dbReference type="EMBL" id="APWK03000008">
    <property type="protein sequence ID" value="PHH55689.1"/>
    <property type="molecule type" value="Genomic_DNA"/>
</dbReference>
<evidence type="ECO:0000256" key="4">
    <source>
        <dbReference type="ARBA" id="ARBA00022670"/>
    </source>
</evidence>
<evidence type="ECO:0000256" key="9">
    <source>
        <dbReference type="ARBA" id="ARBA00023288"/>
    </source>
</evidence>
<evidence type="ECO:0000313" key="16">
    <source>
        <dbReference type="Proteomes" id="UP000222788"/>
    </source>
</evidence>
<dbReference type="PROSITE" id="PS51767">
    <property type="entry name" value="PEPTIDASE_A1"/>
    <property type="match status" value="1"/>
</dbReference>
<feature type="chain" id="PRO_5012022005" evidence="13">
    <location>
        <begin position="20"/>
        <end position="513"/>
    </location>
</feature>
<evidence type="ECO:0000256" key="7">
    <source>
        <dbReference type="ARBA" id="ARBA00023136"/>
    </source>
</evidence>
<keyword evidence="7" id="KW-0472">Membrane</keyword>
<accession>A0A2C5X3R7</accession>
<dbReference type="Proteomes" id="UP000222788">
    <property type="component" value="Unassembled WGS sequence"/>
</dbReference>
<proteinExistence type="inferred from homology"/>
<evidence type="ECO:0000259" key="14">
    <source>
        <dbReference type="PROSITE" id="PS51767"/>
    </source>
</evidence>
<reference evidence="15 16" key="2">
    <citation type="journal article" date="2013" name="IMA Fungus">
        <title>IMA Genome-F 1: Ceratocystis fimbriata: Draft nuclear genome sequence for the plant pathogen, Ceratocystis fimbriata.</title>
        <authorList>
            <person name="Wilken P.M."/>
            <person name="Steenkamp E.T."/>
            <person name="Wingfield M.J."/>
            <person name="de Beer Z.W."/>
            <person name="Wingfield B.D."/>
        </authorList>
    </citation>
    <scope>NUCLEOTIDE SEQUENCE [LARGE SCALE GENOMIC DNA]</scope>
    <source>
        <strain evidence="15 16">CBS 114723</strain>
    </source>
</reference>
<reference evidence="15 16" key="1">
    <citation type="journal article" date="2013" name="Fungal Biol.">
        <title>Analysis of microsatellite markers in the genome of the plant pathogen Ceratocystis fimbriata.</title>
        <authorList>
            <person name="Simpson M.C."/>
            <person name="Wilken P.M."/>
            <person name="Coetzee M.P."/>
            <person name="Wingfield M.J."/>
            <person name="Wingfield B.D."/>
        </authorList>
    </citation>
    <scope>NUCLEOTIDE SEQUENCE [LARGE SCALE GENOMIC DNA]</scope>
    <source>
        <strain evidence="15 16">CBS 114723</strain>
    </source>
</reference>
<dbReference type="SUPFAM" id="SSF50630">
    <property type="entry name" value="Acid proteases"/>
    <property type="match status" value="1"/>
</dbReference>
<dbReference type="InterPro" id="IPR034164">
    <property type="entry name" value="Pepsin-like_dom"/>
</dbReference>
<comment type="subcellular location">
    <subcellularLocation>
        <location evidence="1">Cell membrane</location>
    </subcellularLocation>
</comment>
<gene>
    <name evidence="15" type="primary">ctsD</name>
    <name evidence="15" type="ORF">CFIMG_000340RA</name>
</gene>
<name>A0A2C5X3R7_9PEZI</name>
<dbReference type="CDD" id="cd05471">
    <property type="entry name" value="pepsin_like"/>
    <property type="match status" value="1"/>
</dbReference>
<evidence type="ECO:0000256" key="10">
    <source>
        <dbReference type="PIRSR" id="PIRSR601461-1"/>
    </source>
</evidence>
<dbReference type="PRINTS" id="PR00792">
    <property type="entry name" value="PEPSIN"/>
</dbReference>
<dbReference type="InterPro" id="IPR021109">
    <property type="entry name" value="Peptidase_aspartic_dom_sf"/>
</dbReference>
<dbReference type="STRING" id="1035309.A0A2C5X3R7"/>
<keyword evidence="13" id="KW-0732">Signal</keyword>
<sequence length="513" mass="53857">MRTSTLCIQALSLSSLASAFYIWKPCVDGSCAHKATAAQARDNLDAREKIVTLDLVQRAHNSPRASKGRKRPTSPRVGFEKRDSNQYEIMEATTPSYSYTEGIDQDGTDLSYFVAVEVGSKKTSMYMLVDTGAGSTWLMGSTCTTDACELHNTFSASESDTFSEKSDGFNISYGSGSVTGSSVEDTLDVGGISIEMVFGLANYTSSDFESFPFDGILGLSLNAGSTDSFTEKLGESSAISNKIFSVFLGRANSGTNNGELTLGGINRERYTGDITYTSIASKTSGDWSIPLDGVSLDGGDLGVSGRIGYIDTGTSYVFGPPDDVKKLHAMIDGAESSDGSQWTVPCDTDRDLAFGFGGKSWSLDKSDWISEEHDGKCYSYIMGVEVVKGGWLLGDAFIKNVYSVFDITNRRIGFAKAKQTTSTSGSTSTSPTSDSSTVTPTASATGNSGSKNGYSASASSSSVSTATAEAQESEATAATGTAVVSESAASGGLLPHNQLFALAMCLALAVLGM</sequence>
<evidence type="ECO:0000256" key="6">
    <source>
        <dbReference type="ARBA" id="ARBA00022801"/>
    </source>
</evidence>
<keyword evidence="6" id="KW-0378">Hydrolase</keyword>
<keyword evidence="3" id="KW-1003">Cell membrane</keyword>
<dbReference type="OrthoDB" id="660550at2759"/>
<feature type="disulfide bond" evidence="11">
    <location>
        <begin position="143"/>
        <end position="148"/>
    </location>
</feature>
<evidence type="ECO:0000256" key="1">
    <source>
        <dbReference type="ARBA" id="ARBA00004236"/>
    </source>
</evidence>
<dbReference type="Gene3D" id="2.40.70.10">
    <property type="entry name" value="Acid Proteases"/>
    <property type="match status" value="2"/>
</dbReference>
<feature type="region of interest" description="Disordered" evidence="12">
    <location>
        <begin position="60"/>
        <end position="85"/>
    </location>
</feature>
<evidence type="ECO:0000256" key="5">
    <source>
        <dbReference type="ARBA" id="ARBA00022750"/>
    </source>
</evidence>
<feature type="active site" evidence="10">
    <location>
        <position position="130"/>
    </location>
</feature>
<protein>
    <submittedName>
        <fullName evidence="15">Aspartic-type endopeptidase ctsD</fullName>
    </submittedName>
</protein>
<evidence type="ECO:0000256" key="13">
    <source>
        <dbReference type="SAM" id="SignalP"/>
    </source>
</evidence>
<evidence type="ECO:0000256" key="2">
    <source>
        <dbReference type="ARBA" id="ARBA00007447"/>
    </source>
</evidence>
<dbReference type="GO" id="GO:0004190">
    <property type="term" value="F:aspartic-type endopeptidase activity"/>
    <property type="evidence" value="ECO:0007669"/>
    <property type="project" value="UniProtKB-KW"/>
</dbReference>
<dbReference type="InterPro" id="IPR001461">
    <property type="entry name" value="Aspartic_peptidase_A1"/>
</dbReference>
<comment type="caution">
    <text evidence="15">The sequence shown here is derived from an EMBL/GenBank/DDBJ whole genome shotgun (WGS) entry which is preliminary data.</text>
</comment>
<evidence type="ECO:0000256" key="3">
    <source>
        <dbReference type="ARBA" id="ARBA00022475"/>
    </source>
</evidence>
<keyword evidence="9" id="KW-0449">Lipoprotein</keyword>
<dbReference type="Pfam" id="PF00026">
    <property type="entry name" value="Asp"/>
    <property type="match status" value="1"/>
</dbReference>
<feature type="domain" description="Peptidase A1" evidence="14">
    <location>
        <begin position="112"/>
        <end position="415"/>
    </location>
</feature>
<feature type="compositionally biased region" description="Low complexity" evidence="12">
    <location>
        <begin position="420"/>
        <end position="446"/>
    </location>
</feature>
<feature type="signal peptide" evidence="13">
    <location>
        <begin position="1"/>
        <end position="19"/>
    </location>
</feature>